<protein>
    <submittedName>
        <fullName evidence="2">Uncharacterized protein</fullName>
    </submittedName>
</protein>
<dbReference type="EMBL" id="JAJJMA010264743">
    <property type="protein sequence ID" value="MCL7045015.1"/>
    <property type="molecule type" value="Genomic_DNA"/>
</dbReference>
<dbReference type="AlphaFoldDB" id="A0AA42AZ03"/>
<gene>
    <name evidence="2" type="ORF">MKW94_005128</name>
</gene>
<reference evidence="2" key="1">
    <citation type="submission" date="2022-03" db="EMBL/GenBank/DDBJ databases">
        <title>A functionally conserved STORR gene fusion in Papaver species that diverged 16.8 million years ago.</title>
        <authorList>
            <person name="Catania T."/>
        </authorList>
    </citation>
    <scope>NUCLEOTIDE SEQUENCE</scope>
    <source>
        <strain evidence="2">S-191538</strain>
    </source>
</reference>
<evidence type="ECO:0000256" key="1">
    <source>
        <dbReference type="SAM" id="MobiDB-lite"/>
    </source>
</evidence>
<keyword evidence="3" id="KW-1185">Reference proteome</keyword>
<name>A0AA42AZ03_PAPNU</name>
<feature type="compositionally biased region" description="Gly residues" evidence="1">
    <location>
        <begin position="1"/>
        <end position="19"/>
    </location>
</feature>
<feature type="region of interest" description="Disordered" evidence="1">
    <location>
        <begin position="1"/>
        <end position="27"/>
    </location>
</feature>
<accession>A0AA42AZ03</accession>
<comment type="caution">
    <text evidence="2">The sequence shown here is derived from an EMBL/GenBank/DDBJ whole genome shotgun (WGS) entry which is preliminary data.</text>
</comment>
<sequence length="85" mass="8041">MGPGDPRGGPGGPGWGPGPGWAPASPFGGGGPLPGPFGILGGVGNGLCNLVSSCFYCLCCCCLLQDCFGGPGGPPAGPIGAPPRF</sequence>
<evidence type="ECO:0000313" key="2">
    <source>
        <dbReference type="EMBL" id="MCL7045015.1"/>
    </source>
</evidence>
<organism evidence="2 3">
    <name type="scientific">Papaver nudicaule</name>
    <name type="common">Iceland poppy</name>
    <dbReference type="NCBI Taxonomy" id="74823"/>
    <lineage>
        <taxon>Eukaryota</taxon>
        <taxon>Viridiplantae</taxon>
        <taxon>Streptophyta</taxon>
        <taxon>Embryophyta</taxon>
        <taxon>Tracheophyta</taxon>
        <taxon>Spermatophyta</taxon>
        <taxon>Magnoliopsida</taxon>
        <taxon>Ranunculales</taxon>
        <taxon>Papaveraceae</taxon>
        <taxon>Papaveroideae</taxon>
        <taxon>Papaver</taxon>
    </lineage>
</organism>
<evidence type="ECO:0000313" key="3">
    <source>
        <dbReference type="Proteomes" id="UP001177140"/>
    </source>
</evidence>
<proteinExistence type="predicted"/>
<dbReference type="Proteomes" id="UP001177140">
    <property type="component" value="Unassembled WGS sequence"/>
</dbReference>